<evidence type="ECO:0000313" key="2">
    <source>
        <dbReference type="EMBL" id="CAB4125446.1"/>
    </source>
</evidence>
<evidence type="ECO:0000259" key="1">
    <source>
        <dbReference type="Pfam" id="PF02617"/>
    </source>
</evidence>
<dbReference type="InterPro" id="IPR022935">
    <property type="entry name" value="ClpS"/>
</dbReference>
<sequence>MSTQTNDNVSVVEKIKIKEPIKFNVVIHDNPFTSFEEVIFVVSRCFEKSEQEAEKIAAIVHEEKRGVCGTYHKEIAESKLIIVGLAKQYLMNHFPSRATSINALKFTIEEA</sequence>
<dbReference type="Pfam" id="PF02617">
    <property type="entry name" value="ClpS"/>
    <property type="match status" value="1"/>
</dbReference>
<gene>
    <name evidence="2" type="ORF">UFOVP53_140</name>
</gene>
<dbReference type="GO" id="GO:0006508">
    <property type="term" value="P:proteolysis"/>
    <property type="evidence" value="ECO:0007669"/>
    <property type="project" value="InterPro"/>
</dbReference>
<accession>A0A6J5KWK4</accession>
<name>A0A6J5KWK4_9CAUD</name>
<proteinExistence type="inferred from homology"/>
<dbReference type="SUPFAM" id="SSF54736">
    <property type="entry name" value="ClpS-like"/>
    <property type="match status" value="1"/>
</dbReference>
<dbReference type="EMBL" id="LR796189">
    <property type="protein sequence ID" value="CAB4125446.1"/>
    <property type="molecule type" value="Genomic_DNA"/>
</dbReference>
<reference evidence="2" key="1">
    <citation type="submission" date="2020-04" db="EMBL/GenBank/DDBJ databases">
        <authorList>
            <person name="Chiriac C."/>
            <person name="Salcher M."/>
            <person name="Ghai R."/>
            <person name="Kavagutti S V."/>
        </authorList>
    </citation>
    <scope>NUCLEOTIDE SEQUENCE</scope>
</reference>
<organism evidence="2">
    <name type="scientific">uncultured Caudovirales phage</name>
    <dbReference type="NCBI Taxonomy" id="2100421"/>
    <lineage>
        <taxon>Viruses</taxon>
        <taxon>Duplodnaviria</taxon>
        <taxon>Heunggongvirae</taxon>
        <taxon>Uroviricota</taxon>
        <taxon>Caudoviricetes</taxon>
        <taxon>Peduoviridae</taxon>
        <taxon>Maltschvirus</taxon>
        <taxon>Maltschvirus maltsch</taxon>
    </lineage>
</organism>
<dbReference type="GO" id="GO:0030163">
    <property type="term" value="P:protein catabolic process"/>
    <property type="evidence" value="ECO:0007669"/>
    <property type="project" value="InterPro"/>
</dbReference>
<dbReference type="HAMAP" id="MF_00302">
    <property type="entry name" value="ClpS"/>
    <property type="match status" value="1"/>
</dbReference>
<dbReference type="InterPro" id="IPR003769">
    <property type="entry name" value="ClpS_core"/>
</dbReference>
<dbReference type="Gene3D" id="3.30.1390.10">
    <property type="match status" value="1"/>
</dbReference>
<feature type="domain" description="Adaptor protein ClpS core" evidence="1">
    <location>
        <begin position="18"/>
        <end position="82"/>
    </location>
</feature>
<protein>
    <submittedName>
        <fullName evidence="2">COG2127 Uncharacterized conserved protein</fullName>
    </submittedName>
</protein>
<dbReference type="InterPro" id="IPR014719">
    <property type="entry name" value="Ribosomal_bL12_C/ClpS-like"/>
</dbReference>